<keyword evidence="4" id="KW-1185">Reference proteome</keyword>
<gene>
    <name evidence="3" type="ORF">GCM10022276_10560</name>
</gene>
<keyword evidence="1" id="KW-0812">Transmembrane</keyword>
<reference evidence="4" key="1">
    <citation type="journal article" date="2019" name="Int. J. Syst. Evol. Microbiol.">
        <title>The Global Catalogue of Microorganisms (GCM) 10K type strain sequencing project: providing services to taxonomists for standard genome sequencing and annotation.</title>
        <authorList>
            <consortium name="The Broad Institute Genomics Platform"/>
            <consortium name="The Broad Institute Genome Sequencing Center for Infectious Disease"/>
            <person name="Wu L."/>
            <person name="Ma J."/>
        </authorList>
    </citation>
    <scope>NUCLEOTIDE SEQUENCE [LARGE SCALE GENOMIC DNA]</scope>
    <source>
        <strain evidence="4">JCM 17543</strain>
    </source>
</reference>
<dbReference type="InterPro" id="IPR001173">
    <property type="entry name" value="Glyco_trans_2-like"/>
</dbReference>
<organism evidence="3 4">
    <name type="scientific">Sphingomonas limnosediminicola</name>
    <dbReference type="NCBI Taxonomy" id="940133"/>
    <lineage>
        <taxon>Bacteria</taxon>
        <taxon>Pseudomonadati</taxon>
        <taxon>Pseudomonadota</taxon>
        <taxon>Alphaproteobacteria</taxon>
        <taxon>Sphingomonadales</taxon>
        <taxon>Sphingomonadaceae</taxon>
        <taxon>Sphingomonas</taxon>
    </lineage>
</organism>
<name>A0ABP7L562_9SPHN</name>
<protein>
    <recommendedName>
        <fullName evidence="2">Glycosyltransferase 2-like domain-containing protein</fullName>
    </recommendedName>
</protein>
<feature type="domain" description="Glycosyltransferase 2-like" evidence="2">
    <location>
        <begin position="24"/>
        <end position="144"/>
    </location>
</feature>
<evidence type="ECO:0000313" key="4">
    <source>
        <dbReference type="Proteomes" id="UP001500827"/>
    </source>
</evidence>
<accession>A0ABP7L562</accession>
<sequence length="206" mass="22941">MYNRLADEEWCTPIGMADACGGDSLVRLAAIDEVGPFNPRLMASEEPELAARLRNAGWQIWRLDAAMCEHDARILTFAQWWRRTTRSGYGYAQAWAATRNIPEQVNVKLLRSSIAWVLVLPAVTAILAVSSRSLMTLLLLPLLYSAQILRMAARRPDRTGFGLKASAMLMLAKVPELIGAARFVVLRRRSSMIEYKGLVPRGPGND</sequence>
<dbReference type="SUPFAM" id="SSF53448">
    <property type="entry name" value="Nucleotide-diphospho-sugar transferases"/>
    <property type="match status" value="1"/>
</dbReference>
<proteinExistence type="predicted"/>
<keyword evidence="1" id="KW-1133">Transmembrane helix</keyword>
<keyword evidence="1" id="KW-0472">Membrane</keyword>
<dbReference type="Proteomes" id="UP001500827">
    <property type="component" value="Unassembled WGS sequence"/>
</dbReference>
<dbReference type="EMBL" id="BAABBM010000001">
    <property type="protein sequence ID" value="GAA3893262.1"/>
    <property type="molecule type" value="Genomic_DNA"/>
</dbReference>
<evidence type="ECO:0000259" key="2">
    <source>
        <dbReference type="Pfam" id="PF13632"/>
    </source>
</evidence>
<evidence type="ECO:0000313" key="3">
    <source>
        <dbReference type="EMBL" id="GAA3893262.1"/>
    </source>
</evidence>
<comment type="caution">
    <text evidence="3">The sequence shown here is derived from an EMBL/GenBank/DDBJ whole genome shotgun (WGS) entry which is preliminary data.</text>
</comment>
<feature type="transmembrane region" description="Helical" evidence="1">
    <location>
        <begin position="165"/>
        <end position="185"/>
    </location>
</feature>
<dbReference type="Pfam" id="PF13632">
    <property type="entry name" value="Glyco_trans_2_3"/>
    <property type="match status" value="1"/>
</dbReference>
<feature type="transmembrane region" description="Helical" evidence="1">
    <location>
        <begin position="109"/>
        <end position="128"/>
    </location>
</feature>
<evidence type="ECO:0000256" key="1">
    <source>
        <dbReference type="SAM" id="Phobius"/>
    </source>
</evidence>
<dbReference type="Gene3D" id="3.90.550.10">
    <property type="entry name" value="Spore Coat Polysaccharide Biosynthesis Protein SpsA, Chain A"/>
    <property type="match status" value="1"/>
</dbReference>
<dbReference type="InterPro" id="IPR029044">
    <property type="entry name" value="Nucleotide-diphossugar_trans"/>
</dbReference>